<dbReference type="AlphaFoldDB" id="F0SK18"/>
<accession>F0SK18</accession>
<keyword evidence="1" id="KW-0732">Signal</keyword>
<evidence type="ECO:0008006" key="4">
    <source>
        <dbReference type="Google" id="ProtNLM"/>
    </source>
</evidence>
<dbReference type="EMBL" id="CP002546">
    <property type="protein sequence ID" value="ADY59745.1"/>
    <property type="molecule type" value="Genomic_DNA"/>
</dbReference>
<sequence length="144" mass="14872">MKFALLPICLCTLLIAGCGGSSEVDIAPVTGTVTLNGEPLAEAYVFFTPKAEGRLSMGVTNDQGVYELKYRGTDSGAVVGNHIVGISTVAPESAGTERVPAAYLQPGALSATVTEGDNTIDFTLEGKASDKKVGEENTESQDSV</sequence>
<dbReference type="RefSeq" id="WP_013628470.1">
    <property type="nucleotide sequence ID" value="NC_015174.1"/>
</dbReference>
<feature type="signal peptide" evidence="1">
    <location>
        <begin position="1"/>
        <end position="21"/>
    </location>
</feature>
<gene>
    <name evidence="2" type="ordered locus">Plabr_2142</name>
</gene>
<feature type="chain" id="PRO_5003257061" description="Carboxypeptidase regulatory-like domain-containing protein" evidence="1">
    <location>
        <begin position="22"/>
        <end position="144"/>
    </location>
</feature>
<dbReference type="HOGENOM" id="CLU_113730_5_2_0"/>
<dbReference type="STRING" id="756272.Plabr_2142"/>
<proteinExistence type="predicted"/>
<dbReference type="PROSITE" id="PS51257">
    <property type="entry name" value="PROKAR_LIPOPROTEIN"/>
    <property type="match status" value="1"/>
</dbReference>
<evidence type="ECO:0000256" key="1">
    <source>
        <dbReference type="SAM" id="SignalP"/>
    </source>
</evidence>
<keyword evidence="3" id="KW-1185">Reference proteome</keyword>
<name>F0SK18_RUBBR</name>
<evidence type="ECO:0000313" key="3">
    <source>
        <dbReference type="Proteomes" id="UP000006860"/>
    </source>
</evidence>
<evidence type="ECO:0000313" key="2">
    <source>
        <dbReference type="EMBL" id="ADY59745.1"/>
    </source>
</evidence>
<dbReference type="OrthoDB" id="286361at2"/>
<organism evidence="2 3">
    <name type="scientific">Rubinisphaera brasiliensis (strain ATCC 49424 / DSM 5305 / JCM 21570 / IAM 15109 / NBRC 103401 / IFAM 1448)</name>
    <name type="common">Planctomyces brasiliensis</name>
    <dbReference type="NCBI Taxonomy" id="756272"/>
    <lineage>
        <taxon>Bacteria</taxon>
        <taxon>Pseudomonadati</taxon>
        <taxon>Planctomycetota</taxon>
        <taxon>Planctomycetia</taxon>
        <taxon>Planctomycetales</taxon>
        <taxon>Planctomycetaceae</taxon>
        <taxon>Rubinisphaera</taxon>
    </lineage>
</organism>
<reference evidence="3" key="1">
    <citation type="submission" date="2011-02" db="EMBL/GenBank/DDBJ databases">
        <title>The complete genome of Planctomyces brasiliensis DSM 5305.</title>
        <authorList>
            <person name="Lucas S."/>
            <person name="Copeland A."/>
            <person name="Lapidus A."/>
            <person name="Bruce D."/>
            <person name="Goodwin L."/>
            <person name="Pitluck S."/>
            <person name="Kyrpides N."/>
            <person name="Mavromatis K."/>
            <person name="Pagani I."/>
            <person name="Ivanova N."/>
            <person name="Ovchinnikova G."/>
            <person name="Lu M."/>
            <person name="Detter J.C."/>
            <person name="Han C."/>
            <person name="Land M."/>
            <person name="Hauser L."/>
            <person name="Markowitz V."/>
            <person name="Cheng J.-F."/>
            <person name="Hugenholtz P."/>
            <person name="Woyke T."/>
            <person name="Wu D."/>
            <person name="Tindall B."/>
            <person name="Pomrenke H.G."/>
            <person name="Brambilla E."/>
            <person name="Klenk H.-P."/>
            <person name="Eisen J.A."/>
        </authorList>
    </citation>
    <scope>NUCLEOTIDE SEQUENCE [LARGE SCALE GENOMIC DNA]</scope>
    <source>
        <strain evidence="3">ATCC 49424 / DSM 5305 / JCM 21570 / NBRC 103401 / IFAM 1448</strain>
    </source>
</reference>
<protein>
    <recommendedName>
        <fullName evidence="4">Carboxypeptidase regulatory-like domain-containing protein</fullName>
    </recommendedName>
</protein>
<dbReference type="Proteomes" id="UP000006860">
    <property type="component" value="Chromosome"/>
</dbReference>
<dbReference type="KEGG" id="pbs:Plabr_2142"/>